<evidence type="ECO:0000256" key="1">
    <source>
        <dbReference type="SAM" id="MobiDB-lite"/>
    </source>
</evidence>
<accession>A0ABR3ASS3</accession>
<comment type="caution">
    <text evidence="2">The sequence shown here is derived from an EMBL/GenBank/DDBJ whole genome shotgun (WGS) entry which is preliminary data.</text>
</comment>
<reference evidence="2 3" key="1">
    <citation type="submission" date="2024-04" db="EMBL/GenBank/DDBJ databases">
        <title>Symmetric and asymmetric DNA N6-adenine methylation regulates different biological responses in Mucorales.</title>
        <authorList>
            <consortium name="Lawrence Berkeley National Laboratory"/>
            <person name="Lax C."/>
            <person name="Mondo S.J."/>
            <person name="Osorio-Concepcion M."/>
            <person name="Muszewska A."/>
            <person name="Corrochano-Luque M."/>
            <person name="Gutierrez G."/>
            <person name="Riley R."/>
            <person name="Lipzen A."/>
            <person name="Guo J."/>
            <person name="Hundley H."/>
            <person name="Amirebrahimi M."/>
            <person name="Ng V."/>
            <person name="Lorenzo-Gutierrez D."/>
            <person name="Binder U."/>
            <person name="Yang J."/>
            <person name="Song Y."/>
            <person name="Canovas D."/>
            <person name="Navarro E."/>
            <person name="Freitag M."/>
            <person name="Gabaldon T."/>
            <person name="Grigoriev I.V."/>
            <person name="Corrochano L.M."/>
            <person name="Nicolas F.E."/>
            <person name="Garre V."/>
        </authorList>
    </citation>
    <scope>NUCLEOTIDE SEQUENCE [LARGE SCALE GENOMIC DNA]</scope>
    <source>
        <strain evidence="2 3">L51</strain>
    </source>
</reference>
<proteinExistence type="predicted"/>
<feature type="region of interest" description="Disordered" evidence="1">
    <location>
        <begin position="142"/>
        <end position="203"/>
    </location>
</feature>
<sequence>MQQLSIFTRKSDVFMASVIICEIVTPGLTDEEFSKKVVIRSRNKIELSTECIDPMYKFFFRLLETGLQFKQENRHSAMEGLDYLEKMRMACFLSSTKQFQSLSAGQEHKNNNPTNPAISYATYTTFSSKKPNHISALSEQLPVSNNSDSDCDSDDSSSLPFTDSPLSSEESDSETILSDNGPAITQSPCVNGKVSEPKTKKPFPRAAFRIARVGKIFRAKSENNSG</sequence>
<feature type="compositionally biased region" description="Polar residues" evidence="1">
    <location>
        <begin position="175"/>
        <end position="189"/>
    </location>
</feature>
<gene>
    <name evidence="2" type="ORF">J3Q64DRAFT_1756647</name>
</gene>
<name>A0ABR3ASS3_PHYBL</name>
<evidence type="ECO:0008006" key="4">
    <source>
        <dbReference type="Google" id="ProtNLM"/>
    </source>
</evidence>
<evidence type="ECO:0000313" key="3">
    <source>
        <dbReference type="Proteomes" id="UP001448207"/>
    </source>
</evidence>
<dbReference type="Gene3D" id="1.10.510.10">
    <property type="entry name" value="Transferase(Phosphotransferase) domain 1"/>
    <property type="match status" value="1"/>
</dbReference>
<protein>
    <recommendedName>
        <fullName evidence="4">Protein kinase domain-containing protein</fullName>
    </recommendedName>
</protein>
<keyword evidence="3" id="KW-1185">Reference proteome</keyword>
<dbReference type="Proteomes" id="UP001448207">
    <property type="component" value="Unassembled WGS sequence"/>
</dbReference>
<dbReference type="EMBL" id="JBCLYO010000018">
    <property type="protein sequence ID" value="KAL0081108.1"/>
    <property type="molecule type" value="Genomic_DNA"/>
</dbReference>
<organism evidence="2 3">
    <name type="scientific">Phycomyces blakesleeanus</name>
    <dbReference type="NCBI Taxonomy" id="4837"/>
    <lineage>
        <taxon>Eukaryota</taxon>
        <taxon>Fungi</taxon>
        <taxon>Fungi incertae sedis</taxon>
        <taxon>Mucoromycota</taxon>
        <taxon>Mucoromycotina</taxon>
        <taxon>Mucoromycetes</taxon>
        <taxon>Mucorales</taxon>
        <taxon>Phycomycetaceae</taxon>
        <taxon>Phycomyces</taxon>
    </lineage>
</organism>
<evidence type="ECO:0000313" key="2">
    <source>
        <dbReference type="EMBL" id="KAL0081108.1"/>
    </source>
</evidence>